<dbReference type="Proteomes" id="UP000271624">
    <property type="component" value="Unassembled WGS sequence"/>
</dbReference>
<evidence type="ECO:0000259" key="1">
    <source>
        <dbReference type="PROSITE" id="PS50883"/>
    </source>
</evidence>
<dbReference type="AlphaFoldDB" id="A0A3S1IV75"/>
<dbReference type="PROSITE" id="PS50883">
    <property type="entry name" value="EAL"/>
    <property type="match status" value="1"/>
</dbReference>
<gene>
    <name evidence="2" type="ORF">DSM106972_053160</name>
</gene>
<dbReference type="InterPro" id="IPR035919">
    <property type="entry name" value="EAL_sf"/>
</dbReference>
<name>A0A3S1IV75_9CYAN</name>
<reference evidence="2" key="2">
    <citation type="journal article" date="2019" name="Genome Biol. Evol.">
        <title>Day and night: Metabolic profiles and evolutionary relationships of six axenic non-marine cyanobacteria.</title>
        <authorList>
            <person name="Will S.E."/>
            <person name="Henke P."/>
            <person name="Boedeker C."/>
            <person name="Huang S."/>
            <person name="Brinkmann H."/>
            <person name="Rohde M."/>
            <person name="Jarek M."/>
            <person name="Friedl T."/>
            <person name="Seufert S."/>
            <person name="Schumacher M."/>
            <person name="Overmann J."/>
            <person name="Neumann-Schaal M."/>
            <person name="Petersen J."/>
        </authorList>
    </citation>
    <scope>NUCLEOTIDE SEQUENCE [LARGE SCALE GENOMIC DNA]</scope>
    <source>
        <strain evidence="2">PCC 7102</strain>
    </source>
</reference>
<dbReference type="InterPro" id="IPR001633">
    <property type="entry name" value="EAL_dom"/>
</dbReference>
<evidence type="ECO:0000313" key="3">
    <source>
        <dbReference type="Proteomes" id="UP000271624"/>
    </source>
</evidence>
<feature type="domain" description="EAL" evidence="1">
    <location>
        <begin position="220"/>
        <end position="493"/>
    </location>
</feature>
<dbReference type="Pfam" id="PF00563">
    <property type="entry name" value="EAL"/>
    <property type="match status" value="1"/>
</dbReference>
<dbReference type="SMART" id="SM00052">
    <property type="entry name" value="EAL"/>
    <property type="match status" value="1"/>
</dbReference>
<keyword evidence="3" id="KW-1185">Reference proteome</keyword>
<evidence type="ECO:0000313" key="2">
    <source>
        <dbReference type="EMBL" id="RUT03008.1"/>
    </source>
</evidence>
<dbReference type="PANTHER" id="PTHR33121:SF71">
    <property type="entry name" value="OXYGEN SENSOR PROTEIN DOSP"/>
    <property type="match status" value="1"/>
</dbReference>
<dbReference type="PANTHER" id="PTHR33121">
    <property type="entry name" value="CYCLIC DI-GMP PHOSPHODIESTERASE PDEF"/>
    <property type="match status" value="1"/>
</dbReference>
<dbReference type="SUPFAM" id="SSF141868">
    <property type="entry name" value="EAL domain-like"/>
    <property type="match status" value="1"/>
</dbReference>
<reference evidence="2" key="1">
    <citation type="submission" date="2018-12" db="EMBL/GenBank/DDBJ databases">
        <authorList>
            <person name="Will S."/>
            <person name="Neumann-Schaal M."/>
            <person name="Henke P."/>
        </authorList>
    </citation>
    <scope>NUCLEOTIDE SEQUENCE</scope>
    <source>
        <strain evidence="2">PCC 7102</strain>
    </source>
</reference>
<organism evidence="2 3">
    <name type="scientific">Dulcicalothrix desertica PCC 7102</name>
    <dbReference type="NCBI Taxonomy" id="232991"/>
    <lineage>
        <taxon>Bacteria</taxon>
        <taxon>Bacillati</taxon>
        <taxon>Cyanobacteriota</taxon>
        <taxon>Cyanophyceae</taxon>
        <taxon>Nostocales</taxon>
        <taxon>Calotrichaceae</taxon>
        <taxon>Dulcicalothrix</taxon>
    </lineage>
</organism>
<accession>A0A3S1IV75</accession>
<protein>
    <recommendedName>
        <fullName evidence="1">EAL domain-containing protein</fullName>
    </recommendedName>
</protein>
<dbReference type="EMBL" id="RSCL01000014">
    <property type="protein sequence ID" value="RUT03008.1"/>
    <property type="molecule type" value="Genomic_DNA"/>
</dbReference>
<sequence length="500" mass="57190">MLAFIKVMNQLQHSQQPTSKQYLGNIKLDFLDESEKVSIFNQQAKYLHSHLEYYEDFIDKLIVKFKSNPHSSASITALNAIVAASGASNCFILQNHQSTWGVKSQSDYTEIKAEDCEDVVIHSILPIINDEYIFNPAQFGIYSRYNDNQGASKVFIALPIKTVPKAEIMVVCGLVVSEYLTEVFGKIISSFYQASLLYKEVELLEASILDSLKFHYGFVSSSLYHKRFDLFSQRLKQMVMYFEPVLHIEPEDLFISGWEALARNPINHTAPSDLFTAAELWGSNFTVTLDKYFLDVACERYRHARESVQRRAGDVVPLSVNVYPESLMRMEYFETVRKIIKDKVISPRNLVLEISEKTDLPQFADGIRLKNPLQNFKKQLLEYVSKLKIRFAIDDFGVGYASVSRLAGLNPSHVKIDRELLYNHSSDIIIRFVHDLVGANNLNPAKVIVEGIDEKTPISLRSLREVGVSYIQGHLVGKPQPEVYRLSQDKYDDLRKRLLH</sequence>
<comment type="caution">
    <text evidence="2">The sequence shown here is derived from an EMBL/GenBank/DDBJ whole genome shotgun (WGS) entry which is preliminary data.</text>
</comment>
<dbReference type="Gene3D" id="3.20.20.450">
    <property type="entry name" value="EAL domain"/>
    <property type="match status" value="1"/>
</dbReference>
<dbReference type="CDD" id="cd01948">
    <property type="entry name" value="EAL"/>
    <property type="match status" value="1"/>
</dbReference>
<dbReference type="InterPro" id="IPR050706">
    <property type="entry name" value="Cyclic-di-GMP_PDE-like"/>
</dbReference>
<proteinExistence type="predicted"/>
<dbReference type="GO" id="GO:0071111">
    <property type="term" value="F:cyclic-guanylate-specific phosphodiesterase activity"/>
    <property type="evidence" value="ECO:0007669"/>
    <property type="project" value="InterPro"/>
</dbReference>